<evidence type="ECO:0000256" key="5">
    <source>
        <dbReference type="ARBA" id="ARBA00023125"/>
    </source>
</evidence>
<reference evidence="11 12" key="1">
    <citation type="submission" date="2019-07" db="EMBL/GenBank/DDBJ databases">
        <authorList>
            <person name="Jastrzebski P J."/>
            <person name="Paukszto L."/>
            <person name="Jastrzebski P J."/>
        </authorList>
    </citation>
    <scope>NUCLEOTIDE SEQUENCE [LARGE SCALE GENOMIC DNA]</scope>
    <source>
        <strain evidence="11 12">WMS-il1</strain>
    </source>
</reference>
<proteinExistence type="inferred from homology"/>
<keyword evidence="4" id="KW-0805">Transcription regulation</keyword>
<sequence>MSSSDSSSSSNVLCLPYASDHIDIPIISSTYANMESKNLNAENCTRTSSTLSLHKSPGVPNSHSILVHRDASQNSPRPDRHVSFGLVDLYHFDRLQGFTCVPSQGGSTLGMASEHWNKECVPVNDHQTRRKHQRHSALLRFCLEGKLLLSFQQFRMLESRVKHQRLMTQKNDPEQRLHSSTEFVSGSLKRSRELPENPSDEDLSFLDGLEEYYFLQPLPVKRRRIMLRKAGLIKIDSTEKQECEEIRKSRTECGCTCVGGVCDPRTCECAVNGIPCQVDRASFPCVCMSPRHCANPEGRVEFNPMRVRTHYLHTRLRLESQEKADSALPSGAKRTRFCESDSEEGSSVKTHLSLEDLEEGQVSSSSSTHSSYLVPGCSRRSVEEALKATTPNGGCRDCQDDRYVRLLMRELQSRQAQQEQEHQDRMTCIRDSLEVTGGDFTGEGDVEDDQQEGRRSRPLQDMLSDNLAVDSVTFTNAIPSSLEDEEEGGHEYTSVLFNTEDEDYEDEEYQDEYEEDSEDDNDVFRQEEDGDGEHHSVSSLNEALSSTAEVSREGSCISNSEESNSSSLCRLEPITSLFHSPSSSSPEMGGGDGSSSQSPTTSNSASPQTASVCEVVMG</sequence>
<feature type="region of interest" description="Disordered" evidence="9">
    <location>
        <begin position="322"/>
        <end position="374"/>
    </location>
</feature>
<organism evidence="11 12">
    <name type="scientific">Hymenolepis diminuta</name>
    <name type="common">Rat tapeworm</name>
    <dbReference type="NCBI Taxonomy" id="6216"/>
    <lineage>
        <taxon>Eukaryota</taxon>
        <taxon>Metazoa</taxon>
        <taxon>Spiralia</taxon>
        <taxon>Lophotrochozoa</taxon>
        <taxon>Platyhelminthes</taxon>
        <taxon>Cestoda</taxon>
        <taxon>Eucestoda</taxon>
        <taxon>Cyclophyllidea</taxon>
        <taxon>Hymenolepididae</taxon>
        <taxon>Hymenolepis</taxon>
    </lineage>
</organism>
<evidence type="ECO:0000256" key="8">
    <source>
        <dbReference type="ARBA" id="ARBA00023242"/>
    </source>
</evidence>
<evidence type="ECO:0000256" key="3">
    <source>
        <dbReference type="ARBA" id="ARBA00022703"/>
    </source>
</evidence>
<evidence type="ECO:0000256" key="7">
    <source>
        <dbReference type="ARBA" id="ARBA00023163"/>
    </source>
</evidence>
<comment type="similarity">
    <text evidence="2">Belongs to the AXUD1 family.</text>
</comment>
<feature type="compositionally biased region" description="Basic and acidic residues" evidence="9">
    <location>
        <begin position="522"/>
        <end position="536"/>
    </location>
</feature>
<dbReference type="GO" id="GO:0005634">
    <property type="term" value="C:nucleus"/>
    <property type="evidence" value="ECO:0007669"/>
    <property type="project" value="UniProtKB-SubCell"/>
</dbReference>
<dbReference type="InterPro" id="IPR023260">
    <property type="entry name" value="Cys/Ser-rich_nuc_prot"/>
</dbReference>
<feature type="region of interest" description="Disordered" evidence="9">
    <location>
        <begin position="496"/>
        <end position="618"/>
    </location>
</feature>
<evidence type="ECO:0000313" key="11">
    <source>
        <dbReference type="EMBL" id="VUZ57001.1"/>
    </source>
</evidence>
<evidence type="ECO:0000256" key="1">
    <source>
        <dbReference type="ARBA" id="ARBA00004123"/>
    </source>
</evidence>
<accession>A0A564ZBY5</accession>
<evidence type="ECO:0000256" key="9">
    <source>
        <dbReference type="SAM" id="MobiDB-lite"/>
    </source>
</evidence>
<feature type="compositionally biased region" description="Low complexity" evidence="9">
    <location>
        <begin position="558"/>
        <end position="567"/>
    </location>
</feature>
<name>A0A564ZBY5_HYMDI</name>
<gene>
    <name evidence="11" type="ORF">WMSIL1_LOCUS14404</name>
</gene>
<dbReference type="GO" id="GO:0006915">
    <property type="term" value="P:apoptotic process"/>
    <property type="evidence" value="ECO:0007669"/>
    <property type="project" value="UniProtKB-KW"/>
</dbReference>
<evidence type="ECO:0000256" key="2">
    <source>
        <dbReference type="ARBA" id="ARBA00008548"/>
    </source>
</evidence>
<keyword evidence="8" id="KW-0539">Nucleus</keyword>
<dbReference type="EMBL" id="CABIJS010000708">
    <property type="protein sequence ID" value="VUZ57001.1"/>
    <property type="molecule type" value="Genomic_DNA"/>
</dbReference>
<feature type="domain" description="Cysteine/serine-rich nuclear protein N-terminal" evidence="10">
    <location>
        <begin position="79"/>
        <end position="321"/>
    </location>
</feature>
<feature type="region of interest" description="Disordered" evidence="9">
    <location>
        <begin position="167"/>
        <end position="200"/>
    </location>
</feature>
<keyword evidence="3" id="KW-0053">Apoptosis</keyword>
<dbReference type="PANTHER" id="PTHR13580:SF9">
    <property type="entry name" value="AXIN1 UP-REGULATED 1, ISOFORM A"/>
    <property type="match status" value="1"/>
</dbReference>
<feature type="compositionally biased region" description="Low complexity" evidence="9">
    <location>
        <begin position="594"/>
        <end position="611"/>
    </location>
</feature>
<dbReference type="PRINTS" id="PR02031">
    <property type="entry name" value="CYSSERRICHNP"/>
</dbReference>
<dbReference type="GO" id="GO:0043565">
    <property type="term" value="F:sequence-specific DNA binding"/>
    <property type="evidence" value="ECO:0007669"/>
    <property type="project" value="TreeGrafter"/>
</dbReference>
<dbReference type="AlphaFoldDB" id="A0A564ZBY5"/>
<keyword evidence="5" id="KW-0238">DNA-binding</keyword>
<dbReference type="Pfam" id="PF16019">
    <property type="entry name" value="CSRNP_N"/>
    <property type="match status" value="1"/>
</dbReference>
<evidence type="ECO:0000313" key="12">
    <source>
        <dbReference type="Proteomes" id="UP000321570"/>
    </source>
</evidence>
<evidence type="ECO:0000256" key="4">
    <source>
        <dbReference type="ARBA" id="ARBA00023015"/>
    </source>
</evidence>
<dbReference type="Proteomes" id="UP000321570">
    <property type="component" value="Unassembled WGS sequence"/>
</dbReference>
<keyword evidence="6" id="KW-0010">Activator</keyword>
<dbReference type="InterPro" id="IPR031972">
    <property type="entry name" value="CSRNP_N"/>
</dbReference>
<feature type="compositionally biased region" description="Acidic residues" evidence="9">
    <location>
        <begin position="499"/>
        <end position="521"/>
    </location>
</feature>
<dbReference type="GO" id="GO:0000981">
    <property type="term" value="F:DNA-binding transcription factor activity, RNA polymerase II-specific"/>
    <property type="evidence" value="ECO:0007669"/>
    <property type="project" value="TreeGrafter"/>
</dbReference>
<evidence type="ECO:0000259" key="10">
    <source>
        <dbReference type="Pfam" id="PF16019"/>
    </source>
</evidence>
<dbReference type="PANTHER" id="PTHR13580">
    <property type="entry name" value="TGF-BETA INDUCED APOPTOSIS PROTEIN"/>
    <property type="match status" value="1"/>
</dbReference>
<evidence type="ECO:0000256" key="6">
    <source>
        <dbReference type="ARBA" id="ARBA00023159"/>
    </source>
</evidence>
<feature type="compositionally biased region" description="Polar residues" evidence="9">
    <location>
        <begin position="537"/>
        <end position="549"/>
    </location>
</feature>
<keyword evidence="7" id="KW-0804">Transcription</keyword>
<comment type="subcellular location">
    <subcellularLocation>
        <location evidence="1">Nucleus</location>
    </subcellularLocation>
</comment>
<protein>
    <recommendedName>
        <fullName evidence="10">Cysteine/serine-rich nuclear protein N-terminal domain-containing protein</fullName>
    </recommendedName>
</protein>
<keyword evidence="12" id="KW-1185">Reference proteome</keyword>
<feature type="region of interest" description="Disordered" evidence="9">
    <location>
        <begin position="435"/>
        <end position="464"/>
    </location>
</feature>